<dbReference type="EMBL" id="JARKHS020036148">
    <property type="protein sequence ID" value="KAK8756568.1"/>
    <property type="molecule type" value="Genomic_DNA"/>
</dbReference>
<accession>A0AAQ4D278</accession>
<evidence type="ECO:0000313" key="1">
    <source>
        <dbReference type="EMBL" id="KAK8756568.1"/>
    </source>
</evidence>
<sequence>SIHSGRLEANHGSGSRIALCYKSLSTLEGWKRITVADRVSRYVISLSTLEGWKRIMVAEFGSRYAISLYQLLKVGSESR</sequence>
<reference evidence="1 2" key="1">
    <citation type="journal article" date="2023" name="Arcadia Sci">
        <title>De novo assembly of a long-read Amblyomma americanum tick genome.</title>
        <authorList>
            <person name="Chou S."/>
            <person name="Poskanzer K.E."/>
            <person name="Rollins M."/>
            <person name="Thuy-Boun P.S."/>
        </authorList>
    </citation>
    <scope>NUCLEOTIDE SEQUENCE [LARGE SCALE GENOMIC DNA]</scope>
    <source>
        <strain evidence="1">F_SG_1</strain>
        <tissue evidence="1">Salivary glands</tissue>
    </source>
</reference>
<proteinExistence type="predicted"/>
<dbReference type="Proteomes" id="UP001321473">
    <property type="component" value="Unassembled WGS sequence"/>
</dbReference>
<evidence type="ECO:0000313" key="2">
    <source>
        <dbReference type="Proteomes" id="UP001321473"/>
    </source>
</evidence>
<feature type="non-terminal residue" evidence="1">
    <location>
        <position position="1"/>
    </location>
</feature>
<protein>
    <submittedName>
        <fullName evidence="1">Uncharacterized protein</fullName>
    </submittedName>
</protein>
<dbReference type="AlphaFoldDB" id="A0AAQ4D278"/>
<name>A0AAQ4D278_AMBAM</name>
<comment type="caution">
    <text evidence="1">The sequence shown here is derived from an EMBL/GenBank/DDBJ whole genome shotgun (WGS) entry which is preliminary data.</text>
</comment>
<keyword evidence="2" id="KW-1185">Reference proteome</keyword>
<organism evidence="1 2">
    <name type="scientific">Amblyomma americanum</name>
    <name type="common">Lone star tick</name>
    <dbReference type="NCBI Taxonomy" id="6943"/>
    <lineage>
        <taxon>Eukaryota</taxon>
        <taxon>Metazoa</taxon>
        <taxon>Ecdysozoa</taxon>
        <taxon>Arthropoda</taxon>
        <taxon>Chelicerata</taxon>
        <taxon>Arachnida</taxon>
        <taxon>Acari</taxon>
        <taxon>Parasitiformes</taxon>
        <taxon>Ixodida</taxon>
        <taxon>Ixodoidea</taxon>
        <taxon>Ixodidae</taxon>
        <taxon>Amblyomminae</taxon>
        <taxon>Amblyomma</taxon>
    </lineage>
</organism>
<gene>
    <name evidence="1" type="ORF">V5799_000730</name>
</gene>